<evidence type="ECO:0000313" key="5">
    <source>
        <dbReference type="Proteomes" id="UP000235672"/>
    </source>
</evidence>
<organism evidence="4 5">
    <name type="scientific">Hyaloscypha hepaticicola</name>
    <dbReference type="NCBI Taxonomy" id="2082293"/>
    <lineage>
        <taxon>Eukaryota</taxon>
        <taxon>Fungi</taxon>
        <taxon>Dikarya</taxon>
        <taxon>Ascomycota</taxon>
        <taxon>Pezizomycotina</taxon>
        <taxon>Leotiomycetes</taxon>
        <taxon>Helotiales</taxon>
        <taxon>Hyaloscyphaceae</taxon>
        <taxon>Hyaloscypha</taxon>
    </lineage>
</organism>
<keyword evidence="2" id="KW-0812">Transmembrane</keyword>
<dbReference type="STRING" id="1745343.A0A2J6Q7G1"/>
<dbReference type="OrthoDB" id="5215637at2759"/>
<dbReference type="AlphaFoldDB" id="A0A2J6Q7G1"/>
<feature type="region of interest" description="Disordered" evidence="1">
    <location>
        <begin position="165"/>
        <end position="195"/>
    </location>
</feature>
<protein>
    <recommendedName>
        <fullName evidence="6">Mid2 domain-containing protein</fullName>
    </recommendedName>
</protein>
<reference evidence="4 5" key="1">
    <citation type="submission" date="2016-05" db="EMBL/GenBank/DDBJ databases">
        <title>A degradative enzymes factory behind the ericoid mycorrhizal symbiosis.</title>
        <authorList>
            <consortium name="DOE Joint Genome Institute"/>
            <person name="Martino E."/>
            <person name="Morin E."/>
            <person name="Grelet G."/>
            <person name="Kuo A."/>
            <person name="Kohler A."/>
            <person name="Daghino S."/>
            <person name="Barry K."/>
            <person name="Choi C."/>
            <person name="Cichocki N."/>
            <person name="Clum A."/>
            <person name="Copeland A."/>
            <person name="Hainaut M."/>
            <person name="Haridas S."/>
            <person name="Labutti K."/>
            <person name="Lindquist E."/>
            <person name="Lipzen A."/>
            <person name="Khouja H.-R."/>
            <person name="Murat C."/>
            <person name="Ohm R."/>
            <person name="Olson A."/>
            <person name="Spatafora J."/>
            <person name="Veneault-Fourrey C."/>
            <person name="Henrissat B."/>
            <person name="Grigoriev I."/>
            <person name="Martin F."/>
            <person name="Perotto S."/>
        </authorList>
    </citation>
    <scope>NUCLEOTIDE SEQUENCE [LARGE SCALE GENOMIC DNA]</scope>
    <source>
        <strain evidence="4 5">UAMH 7357</strain>
    </source>
</reference>
<name>A0A2J6Q7G1_9HELO</name>
<keyword evidence="5" id="KW-1185">Reference proteome</keyword>
<gene>
    <name evidence="4" type="ORF">NA56DRAFT_97167</name>
</gene>
<evidence type="ECO:0000256" key="1">
    <source>
        <dbReference type="SAM" id="MobiDB-lite"/>
    </source>
</evidence>
<evidence type="ECO:0000313" key="4">
    <source>
        <dbReference type="EMBL" id="PMD22209.1"/>
    </source>
</evidence>
<dbReference type="EMBL" id="KZ613478">
    <property type="protein sequence ID" value="PMD22209.1"/>
    <property type="molecule type" value="Genomic_DNA"/>
</dbReference>
<keyword evidence="2" id="KW-1133">Transmembrane helix</keyword>
<keyword evidence="2" id="KW-0472">Membrane</keyword>
<accession>A0A2J6Q7G1</accession>
<keyword evidence="3" id="KW-0732">Signal</keyword>
<evidence type="ECO:0000256" key="3">
    <source>
        <dbReference type="SAM" id="SignalP"/>
    </source>
</evidence>
<evidence type="ECO:0000256" key="2">
    <source>
        <dbReference type="SAM" id="Phobius"/>
    </source>
</evidence>
<proteinExistence type="predicted"/>
<evidence type="ECO:0008006" key="6">
    <source>
        <dbReference type="Google" id="ProtNLM"/>
    </source>
</evidence>
<dbReference type="Proteomes" id="UP000235672">
    <property type="component" value="Unassembled WGS sequence"/>
</dbReference>
<feature type="chain" id="PRO_5014339660" description="Mid2 domain-containing protein" evidence="3">
    <location>
        <begin position="21"/>
        <end position="300"/>
    </location>
</feature>
<feature type="signal peptide" evidence="3">
    <location>
        <begin position="1"/>
        <end position="20"/>
    </location>
</feature>
<feature type="transmembrane region" description="Helical" evidence="2">
    <location>
        <begin position="202"/>
        <end position="225"/>
    </location>
</feature>
<sequence length="300" mass="31092">MSKSMKAIFLLLFLVPLSRAASATCYFPDHSVAKNDTACTDATVSTCCQAGATCLDNGLCFDPFGSAVGGYIRGSCTDKTWASADCPQYCTYDNATSGLFNSLSDAGVVSCGNNGFCCESDPVAKCNCQTGDGTFTISGDLKPFTTIPSSSSTVASTNSLTTTASSSSATLSTTTSTTSPAASSSPTNTSQPAPSNNTAVKVGLGVGIPLGCALVGVLGVMAYLLRRRQRQQKAGEDPDPSTVHFIPPTGPTEYKLEGIELNKFHEAPGSETFPTPQRAQTKIYEAPGAEVYRDGPEMPA</sequence>